<dbReference type="PANTHER" id="PTHR30302:SF1">
    <property type="entry name" value="HYDROGENASE 2 MATURATION PROTEASE"/>
    <property type="match status" value="1"/>
</dbReference>
<dbReference type="Pfam" id="PF01750">
    <property type="entry name" value="HycI"/>
    <property type="match status" value="1"/>
</dbReference>
<keyword evidence="8" id="KW-1185">Reference proteome</keyword>
<keyword evidence="3" id="KW-0645">Protease</keyword>
<evidence type="ECO:0000256" key="6">
    <source>
        <dbReference type="ARBA" id="ARBA00022801"/>
    </source>
</evidence>
<dbReference type="KEGG" id="cthi:THC_0952"/>
<dbReference type="GO" id="GO:0016485">
    <property type="term" value="P:protein processing"/>
    <property type="evidence" value="ECO:0007669"/>
    <property type="project" value="TreeGrafter"/>
</dbReference>
<dbReference type="STRING" id="1653476.THC_0952"/>
<accession>A0A0U5AVN7</accession>
<reference evidence="8" key="2">
    <citation type="journal article" date="2016" name="Int. J. Syst. Evol. Microbiol.">
        <title>Caldimicrobium thiodismutans sp. nov., a sulfur-disproportionating bacterium isolated from a hot spring.</title>
        <authorList>
            <person name="Kojima H."/>
            <person name="Umezawa K."/>
            <person name="Fukui M."/>
        </authorList>
    </citation>
    <scope>NUCLEOTIDE SEQUENCE [LARGE SCALE GENOMIC DNA]</scope>
    <source>
        <strain evidence="8">TF1</strain>
    </source>
</reference>
<dbReference type="Gene3D" id="3.40.50.1450">
    <property type="entry name" value="HybD-like"/>
    <property type="match status" value="1"/>
</dbReference>
<evidence type="ECO:0000256" key="2">
    <source>
        <dbReference type="ARBA" id="ARBA00022596"/>
    </source>
</evidence>
<evidence type="ECO:0000256" key="4">
    <source>
        <dbReference type="ARBA" id="ARBA00022723"/>
    </source>
</evidence>
<dbReference type="AlphaFoldDB" id="A0A0U5AVN7"/>
<keyword evidence="5" id="KW-0064">Aspartyl protease</keyword>
<evidence type="ECO:0000256" key="3">
    <source>
        <dbReference type="ARBA" id="ARBA00022670"/>
    </source>
</evidence>
<dbReference type="FunFam" id="3.40.50.1450:FF:000002">
    <property type="entry name" value="Hydrogenase 1 maturation protease"/>
    <property type="match status" value="1"/>
</dbReference>
<evidence type="ECO:0000313" key="7">
    <source>
        <dbReference type="EMBL" id="BAU23336.1"/>
    </source>
</evidence>
<dbReference type="PRINTS" id="PR00446">
    <property type="entry name" value="HYDRGNUPTAKE"/>
</dbReference>
<reference evidence="7 8" key="1">
    <citation type="journal article" date="2016" name="Int. J. Syst. Evol. Microbiol.">
        <title>Caldimicrobium thiodismutans sp. nov., a sulfur-disproportionating bacterium isolated from a hot spring, and emended description of the genus Caldimicrobium.</title>
        <authorList>
            <person name="Kojima H."/>
            <person name="Umezawa K."/>
            <person name="Fukui M."/>
        </authorList>
    </citation>
    <scope>NUCLEOTIDE SEQUENCE [LARGE SCALE GENOMIC DNA]</scope>
    <source>
        <strain evidence="7 8">TF1</strain>
    </source>
</reference>
<dbReference type="InterPro" id="IPR000671">
    <property type="entry name" value="Peptidase_A31"/>
</dbReference>
<keyword evidence="4" id="KW-0479">Metal-binding</keyword>
<proteinExistence type="inferred from homology"/>
<dbReference type="Proteomes" id="UP000068196">
    <property type="component" value="Chromosome"/>
</dbReference>
<gene>
    <name evidence="7" type="ORF">THC_0952</name>
</gene>
<evidence type="ECO:0000256" key="1">
    <source>
        <dbReference type="ARBA" id="ARBA00006814"/>
    </source>
</evidence>
<dbReference type="RefSeq" id="WP_068514081.1">
    <property type="nucleotide sequence ID" value="NZ_AP014945.1"/>
</dbReference>
<dbReference type="NCBIfam" id="TIGR00072">
    <property type="entry name" value="hydrog_prot"/>
    <property type="match status" value="1"/>
</dbReference>
<evidence type="ECO:0000256" key="5">
    <source>
        <dbReference type="ARBA" id="ARBA00022750"/>
    </source>
</evidence>
<comment type="similarity">
    <text evidence="1">Belongs to the peptidase A31 family.</text>
</comment>
<dbReference type="SUPFAM" id="SSF53163">
    <property type="entry name" value="HybD-like"/>
    <property type="match status" value="1"/>
</dbReference>
<name>A0A0U5AVN7_9BACT</name>
<dbReference type="GO" id="GO:0046872">
    <property type="term" value="F:metal ion binding"/>
    <property type="evidence" value="ECO:0007669"/>
    <property type="project" value="UniProtKB-KW"/>
</dbReference>
<dbReference type="GO" id="GO:0004190">
    <property type="term" value="F:aspartic-type endopeptidase activity"/>
    <property type="evidence" value="ECO:0007669"/>
    <property type="project" value="UniProtKB-KW"/>
</dbReference>
<dbReference type="PANTHER" id="PTHR30302">
    <property type="entry name" value="HYDROGENASE 1 MATURATION PROTEASE"/>
    <property type="match status" value="1"/>
</dbReference>
<evidence type="ECO:0000313" key="8">
    <source>
        <dbReference type="Proteomes" id="UP000068196"/>
    </source>
</evidence>
<keyword evidence="6" id="KW-0378">Hydrolase</keyword>
<organism evidence="7 8">
    <name type="scientific">Caldimicrobium thiodismutans</name>
    <dbReference type="NCBI Taxonomy" id="1653476"/>
    <lineage>
        <taxon>Bacteria</taxon>
        <taxon>Pseudomonadati</taxon>
        <taxon>Thermodesulfobacteriota</taxon>
        <taxon>Thermodesulfobacteria</taxon>
        <taxon>Thermodesulfobacteriales</taxon>
        <taxon>Thermodesulfobacteriaceae</taxon>
        <taxon>Caldimicrobium</taxon>
    </lineage>
</organism>
<protein>
    <submittedName>
        <fullName evidence="7">Hydrogenase expression/formation protein</fullName>
    </submittedName>
</protein>
<dbReference type="GO" id="GO:0008047">
    <property type="term" value="F:enzyme activator activity"/>
    <property type="evidence" value="ECO:0007669"/>
    <property type="project" value="InterPro"/>
</dbReference>
<dbReference type="EMBL" id="AP014945">
    <property type="protein sequence ID" value="BAU23336.1"/>
    <property type="molecule type" value="Genomic_DNA"/>
</dbReference>
<sequence>MAKVLILGLGNILLRDEGLGVKLLQELEKEFLFPEEVILHDGGTGAFFLLPYLFSAEKVIIIDAVKSGNSPGTILFEPLSALPRDTLEKISLHEIGLPDLLRILEFAGKNFEEIFLAGIEPKNLEVGLELSEEVKRAIPELKEKILSLLKEWGISFQRVSKAP</sequence>
<dbReference type="InterPro" id="IPR023430">
    <property type="entry name" value="Pept_HybD-like_dom_sf"/>
</dbReference>
<keyword evidence="2" id="KW-0533">Nickel</keyword>